<keyword evidence="2" id="KW-0808">Transferase</keyword>
<evidence type="ECO:0000256" key="2">
    <source>
        <dbReference type="ARBA" id="ARBA00022679"/>
    </source>
</evidence>
<comment type="similarity">
    <text evidence="1">Belongs to the transferase hexapeptide repeat family.</text>
</comment>
<gene>
    <name evidence="6" type="ORF">RM573_10800</name>
</gene>
<dbReference type="InterPro" id="IPR041561">
    <property type="entry name" value="PglD_N"/>
</dbReference>
<evidence type="ECO:0000256" key="4">
    <source>
        <dbReference type="ARBA" id="ARBA00023315"/>
    </source>
</evidence>
<evidence type="ECO:0000313" key="6">
    <source>
        <dbReference type="EMBL" id="MDT0604080.1"/>
    </source>
</evidence>
<dbReference type="InterPro" id="IPR050179">
    <property type="entry name" value="Trans_hexapeptide_repeat"/>
</dbReference>
<organism evidence="6 7">
    <name type="scientific">Thalassotalea castellviae</name>
    <dbReference type="NCBI Taxonomy" id="3075612"/>
    <lineage>
        <taxon>Bacteria</taxon>
        <taxon>Pseudomonadati</taxon>
        <taxon>Pseudomonadota</taxon>
        <taxon>Gammaproteobacteria</taxon>
        <taxon>Alteromonadales</taxon>
        <taxon>Colwelliaceae</taxon>
        <taxon>Thalassotalea</taxon>
    </lineage>
</organism>
<proteinExistence type="inferred from homology"/>
<dbReference type="Pfam" id="PF17836">
    <property type="entry name" value="PglD_N"/>
    <property type="match status" value="1"/>
</dbReference>
<dbReference type="NCBIfam" id="TIGR03570">
    <property type="entry name" value="NeuD_NnaD"/>
    <property type="match status" value="1"/>
</dbReference>
<dbReference type="Gene3D" id="2.160.10.10">
    <property type="entry name" value="Hexapeptide repeat proteins"/>
    <property type="match status" value="1"/>
</dbReference>
<dbReference type="InterPro" id="IPR001451">
    <property type="entry name" value="Hexapep"/>
</dbReference>
<evidence type="ECO:0000313" key="7">
    <source>
        <dbReference type="Proteomes" id="UP001266357"/>
    </source>
</evidence>
<evidence type="ECO:0000256" key="3">
    <source>
        <dbReference type="ARBA" id="ARBA00022737"/>
    </source>
</evidence>
<dbReference type="EMBL" id="JAVRIF010000005">
    <property type="protein sequence ID" value="MDT0604080.1"/>
    <property type="molecule type" value="Genomic_DNA"/>
</dbReference>
<comment type="caution">
    <text evidence="6">The sequence shown here is derived from an EMBL/GenBank/DDBJ whole genome shotgun (WGS) entry which is preliminary data.</text>
</comment>
<dbReference type="Pfam" id="PF00132">
    <property type="entry name" value="Hexapep"/>
    <property type="match status" value="1"/>
</dbReference>
<dbReference type="PANTHER" id="PTHR43300">
    <property type="entry name" value="ACETYLTRANSFERASE"/>
    <property type="match status" value="1"/>
</dbReference>
<evidence type="ECO:0000256" key="1">
    <source>
        <dbReference type="ARBA" id="ARBA00007274"/>
    </source>
</evidence>
<dbReference type="InterPro" id="IPR011004">
    <property type="entry name" value="Trimer_LpxA-like_sf"/>
</dbReference>
<protein>
    <submittedName>
        <fullName evidence="6">Acetyltransferase</fullName>
    </submittedName>
</protein>
<dbReference type="PANTHER" id="PTHR43300:SF7">
    <property type="entry name" value="UDP-N-ACETYLBACILLOSAMINE N-ACETYLTRANSFERASE"/>
    <property type="match status" value="1"/>
</dbReference>
<dbReference type="SUPFAM" id="SSF51161">
    <property type="entry name" value="Trimeric LpxA-like enzymes"/>
    <property type="match status" value="1"/>
</dbReference>
<dbReference type="InterPro" id="IPR018357">
    <property type="entry name" value="Hexapep_transf_CS"/>
</dbReference>
<accession>A0ABU3A2B5</accession>
<dbReference type="Gene3D" id="3.40.50.20">
    <property type="match status" value="1"/>
</dbReference>
<dbReference type="RefSeq" id="WP_311581542.1">
    <property type="nucleotide sequence ID" value="NZ_JAVRIF010000005.1"/>
</dbReference>
<feature type="domain" description="PglD N-terminal" evidence="5">
    <location>
        <begin position="3"/>
        <end position="78"/>
    </location>
</feature>
<keyword evidence="4" id="KW-0012">Acyltransferase</keyword>
<keyword evidence="7" id="KW-1185">Reference proteome</keyword>
<dbReference type="CDD" id="cd03360">
    <property type="entry name" value="LbH_AT_putative"/>
    <property type="match status" value="1"/>
</dbReference>
<dbReference type="Proteomes" id="UP001266357">
    <property type="component" value="Unassembled WGS sequence"/>
</dbReference>
<sequence length="207" mass="21557">MKNLAILGAGGHGKVAADIAEQLGWNIHFFDAAFPSINKCGLWDIVGDEASLIKHAANYNAVFVAIGNNDIRSKKQKEFKALGFAITSLISPAATLSAHVEIGEGVLIVANACINIGTKIADGVIINTGANIDHDNHIGEFSHISPGVNLAGDVNIGEQCWVGIGSSIIHQISIGDNVIVGAGTVIINDVPENVTVVGCPARIAHKR</sequence>
<evidence type="ECO:0000259" key="5">
    <source>
        <dbReference type="Pfam" id="PF17836"/>
    </source>
</evidence>
<dbReference type="InterPro" id="IPR020019">
    <property type="entry name" value="AcTrfase_PglD-like"/>
</dbReference>
<keyword evidence="3" id="KW-0677">Repeat</keyword>
<dbReference type="PROSITE" id="PS00101">
    <property type="entry name" value="HEXAPEP_TRANSFERASES"/>
    <property type="match status" value="1"/>
</dbReference>
<reference evidence="6 7" key="1">
    <citation type="submission" date="2023-09" db="EMBL/GenBank/DDBJ databases">
        <authorList>
            <person name="Rey-Velasco X."/>
        </authorList>
    </citation>
    <scope>NUCLEOTIDE SEQUENCE [LARGE SCALE GENOMIC DNA]</scope>
    <source>
        <strain evidence="6 7">W431</strain>
    </source>
</reference>
<name>A0ABU3A2B5_9GAMM</name>